<dbReference type="InterPro" id="IPR008537">
    <property type="entry name" value="DUF819"/>
</dbReference>
<dbReference type="PANTHER" id="PTHR34289">
    <property type="entry name" value="PROTEIN, PUTATIVE (DUF819)-RELATED"/>
    <property type="match status" value="1"/>
</dbReference>
<dbReference type="RefSeq" id="WP_114464546.1">
    <property type="nucleotide sequence ID" value="NZ_QPIW01000046.1"/>
</dbReference>
<feature type="transmembrane region" description="Helical" evidence="1">
    <location>
        <begin position="299"/>
        <end position="319"/>
    </location>
</feature>
<feature type="transmembrane region" description="Helical" evidence="1">
    <location>
        <begin position="6"/>
        <end position="24"/>
    </location>
</feature>
<feature type="transmembrane region" description="Helical" evidence="1">
    <location>
        <begin position="63"/>
        <end position="83"/>
    </location>
</feature>
<dbReference type="OrthoDB" id="653763at2"/>
<gene>
    <name evidence="2" type="ORF">DVG78_29230</name>
</gene>
<keyword evidence="1" id="KW-0812">Transmembrane</keyword>
<dbReference type="AlphaFoldDB" id="A0A369HYD2"/>
<feature type="transmembrane region" description="Helical" evidence="1">
    <location>
        <begin position="351"/>
        <end position="376"/>
    </location>
</feature>
<keyword evidence="1" id="KW-0472">Membrane</keyword>
<feature type="transmembrane region" description="Helical" evidence="1">
    <location>
        <begin position="95"/>
        <end position="117"/>
    </location>
</feature>
<feature type="transmembrane region" description="Helical" evidence="1">
    <location>
        <begin position="36"/>
        <end position="57"/>
    </location>
</feature>
<organism evidence="2 3">
    <name type="scientific">Runella aurantiaca</name>
    <dbReference type="NCBI Taxonomy" id="2282308"/>
    <lineage>
        <taxon>Bacteria</taxon>
        <taxon>Pseudomonadati</taxon>
        <taxon>Bacteroidota</taxon>
        <taxon>Cytophagia</taxon>
        <taxon>Cytophagales</taxon>
        <taxon>Spirosomataceae</taxon>
        <taxon>Runella</taxon>
    </lineage>
</organism>
<evidence type="ECO:0000256" key="1">
    <source>
        <dbReference type="SAM" id="Phobius"/>
    </source>
</evidence>
<dbReference type="PANTHER" id="PTHR34289:SF8">
    <property type="entry name" value="DUF819 DOMAIN-CONTAINING PROTEIN"/>
    <property type="match status" value="1"/>
</dbReference>
<feature type="transmembrane region" description="Helical" evidence="1">
    <location>
        <begin position="164"/>
        <end position="188"/>
    </location>
</feature>
<keyword evidence="3" id="KW-1185">Reference proteome</keyword>
<dbReference type="EMBL" id="QPIW01000046">
    <property type="protein sequence ID" value="RDB02358.1"/>
    <property type="molecule type" value="Genomic_DNA"/>
</dbReference>
<evidence type="ECO:0000313" key="3">
    <source>
        <dbReference type="Proteomes" id="UP000253141"/>
    </source>
</evidence>
<feature type="transmembrane region" description="Helical" evidence="1">
    <location>
        <begin position="227"/>
        <end position="248"/>
    </location>
</feature>
<feature type="transmembrane region" description="Helical" evidence="1">
    <location>
        <begin position="268"/>
        <end position="287"/>
    </location>
</feature>
<name>A0A369HYD2_9BACT</name>
<evidence type="ECO:0000313" key="2">
    <source>
        <dbReference type="EMBL" id="RDB02358.1"/>
    </source>
</evidence>
<proteinExistence type="predicted"/>
<feature type="transmembrane region" description="Helical" evidence="1">
    <location>
        <begin position="325"/>
        <end position="344"/>
    </location>
</feature>
<dbReference type="Pfam" id="PF05684">
    <property type="entry name" value="DUF819"/>
    <property type="match status" value="1"/>
</dbReference>
<keyword evidence="1" id="KW-1133">Transmembrane helix</keyword>
<feature type="transmembrane region" description="Helical" evidence="1">
    <location>
        <begin position="388"/>
        <end position="409"/>
    </location>
</feature>
<accession>A0A369HYD2</accession>
<reference evidence="2 3" key="1">
    <citation type="submission" date="2018-07" db="EMBL/GenBank/DDBJ databases">
        <title>Genome analysis of Runella aurantiaca.</title>
        <authorList>
            <person name="Yang X."/>
        </authorList>
    </citation>
    <scope>NUCLEOTIDE SEQUENCE [LARGE SCALE GENOMIC DNA]</scope>
    <source>
        <strain evidence="2 3">YX9</strain>
    </source>
</reference>
<sequence>MIHSDAAVLGLLFVVLALIFHTASLKNPFWQKFYGIVPPLLLCYFVPGLLNTFGVISGEESKLYPVVSQYLLPACLVYFTLGMDFKAVVKLGPKALMVFLAGTLGVMVGGPLAVGLVKIINPEIVGGEGANAVWRGLATIAGSWIGGGANQTALKEVFQPSDRLFSQVIAVDVITAEIWMAVLIYGVGFSARIDRAFKADVSAIDELRNRLDSEQKASQRIFSLRDIVLIAAVGFGATGLSHLLADFIAPLIKTNYPSLEKLSLTSTFFWIVSIVTLIGILLSLTPLRKLEFAGASKIGSLFLYLLVATIGMKMDLFAVAENPGLFLVGIIWMLVHVIITLSVAKLVKAPFFFTAVGSQANIGGAASAPVVAAAFHASLAPVGVLLSILGYALGTYCGYLTGLMMQWVAS</sequence>
<protein>
    <submittedName>
        <fullName evidence="2">DUF819 family protein</fullName>
    </submittedName>
</protein>
<comment type="caution">
    <text evidence="2">The sequence shown here is derived from an EMBL/GenBank/DDBJ whole genome shotgun (WGS) entry which is preliminary data.</text>
</comment>
<dbReference type="Proteomes" id="UP000253141">
    <property type="component" value="Unassembled WGS sequence"/>
</dbReference>